<sequence>MASHSFSIPSSPDPLDAISKSRWDETFDDALSPNGLATGSTEGELDFDPEGPMQDTLSGDDGWNFMDHNLPWLPWEDLLEDVPSALKEPESLPSTHSGFGRDVGNLPQTAPSSINPLASDVDASPFPVEDDARPTPGAQSEDEDDSDFFDDFDEDMEDLVVFYDSRQKYDEVVEVPEDDVEAEDDVENDDDDDDDEVNENDADNEDAEVSDGGREDNDEDSDADNEDEDEDEVYNHAFVNDGIATLGVEDVKGPLVTREDEAVVRRSGSPSAHAVPDVVQDIGGDDGTVVVADPAPAAQPSRGGKGGTKTSFTFPPSEDLTLEEMKAWSKEEKSAFLLQRCAIDPDVVVECEVPGPDGRPCGARFSRLEIRMVRRHFVGAHVLEPKDSKEQKTPKRPKGKRKTPKAQKATETEKATKKRVVCPWPGCEETCAFAAVGRHVAQAHWGLTHQCPFCPCAPIPRSDSIFRHMEGHFEERQCQDLPATSRTSSPARAARGEASGQPEAELSTQQRQPTRACAEPKKPQARARAALKQPAAGPSQRKRSRRCVEEEEFAPEEGVESDDDDGNDSDWVPTKSDRKGKGKGPARKRRRR</sequence>
<feature type="region of interest" description="Disordered" evidence="1">
    <location>
        <begin position="295"/>
        <end position="316"/>
    </location>
</feature>
<evidence type="ECO:0000313" key="2">
    <source>
        <dbReference type="EMBL" id="PIL27334.1"/>
    </source>
</evidence>
<feature type="compositionally biased region" description="Basic residues" evidence="1">
    <location>
        <begin position="578"/>
        <end position="592"/>
    </location>
</feature>
<feature type="compositionally biased region" description="Acidic residues" evidence="1">
    <location>
        <begin position="216"/>
        <end position="232"/>
    </location>
</feature>
<keyword evidence="3" id="KW-1185">Reference proteome</keyword>
<feature type="compositionally biased region" description="Acidic residues" evidence="1">
    <location>
        <begin position="140"/>
        <end position="158"/>
    </location>
</feature>
<feature type="region of interest" description="Disordered" evidence="1">
    <location>
        <begin position="1"/>
        <end position="63"/>
    </location>
</feature>
<feature type="compositionally biased region" description="Low complexity" evidence="1">
    <location>
        <begin position="482"/>
        <end position="493"/>
    </location>
</feature>
<feature type="compositionally biased region" description="Basic and acidic residues" evidence="1">
    <location>
        <begin position="383"/>
        <end position="393"/>
    </location>
</feature>
<organism evidence="2 3">
    <name type="scientific">Ganoderma sinense ZZ0214-1</name>
    <dbReference type="NCBI Taxonomy" id="1077348"/>
    <lineage>
        <taxon>Eukaryota</taxon>
        <taxon>Fungi</taxon>
        <taxon>Dikarya</taxon>
        <taxon>Basidiomycota</taxon>
        <taxon>Agaricomycotina</taxon>
        <taxon>Agaricomycetes</taxon>
        <taxon>Polyporales</taxon>
        <taxon>Polyporaceae</taxon>
        <taxon>Ganoderma</taxon>
    </lineage>
</organism>
<evidence type="ECO:0000256" key="1">
    <source>
        <dbReference type="SAM" id="MobiDB-lite"/>
    </source>
</evidence>
<feature type="compositionally biased region" description="Polar residues" evidence="1">
    <location>
        <begin position="106"/>
        <end position="116"/>
    </location>
</feature>
<evidence type="ECO:0000313" key="3">
    <source>
        <dbReference type="Proteomes" id="UP000230002"/>
    </source>
</evidence>
<accession>A0A2G8S0S2</accession>
<dbReference type="Proteomes" id="UP000230002">
    <property type="component" value="Unassembled WGS sequence"/>
</dbReference>
<reference evidence="2 3" key="1">
    <citation type="journal article" date="2015" name="Sci. Rep.">
        <title>Chromosome-level genome map provides insights into diverse defense mechanisms in the medicinal fungus Ganoderma sinense.</title>
        <authorList>
            <person name="Zhu Y."/>
            <person name="Xu J."/>
            <person name="Sun C."/>
            <person name="Zhou S."/>
            <person name="Xu H."/>
            <person name="Nelson D.R."/>
            <person name="Qian J."/>
            <person name="Song J."/>
            <person name="Luo H."/>
            <person name="Xiang L."/>
            <person name="Li Y."/>
            <person name="Xu Z."/>
            <person name="Ji A."/>
            <person name="Wang L."/>
            <person name="Lu S."/>
            <person name="Hayward A."/>
            <person name="Sun W."/>
            <person name="Li X."/>
            <person name="Schwartz D.C."/>
            <person name="Wang Y."/>
            <person name="Chen S."/>
        </authorList>
    </citation>
    <scope>NUCLEOTIDE SEQUENCE [LARGE SCALE GENOMIC DNA]</scope>
    <source>
        <strain evidence="2 3">ZZ0214-1</strain>
    </source>
</reference>
<dbReference type="AlphaFoldDB" id="A0A2G8S0S2"/>
<feature type="region of interest" description="Disordered" evidence="1">
    <location>
        <begin position="477"/>
        <end position="592"/>
    </location>
</feature>
<feature type="compositionally biased region" description="Acidic residues" evidence="1">
    <location>
        <begin position="172"/>
        <end position="209"/>
    </location>
</feature>
<dbReference type="OrthoDB" id="10648168at2759"/>
<name>A0A2G8S0S2_9APHY</name>
<feature type="compositionally biased region" description="Polar residues" evidence="1">
    <location>
        <begin position="1"/>
        <end position="10"/>
    </location>
</feature>
<comment type="caution">
    <text evidence="2">The sequence shown here is derived from an EMBL/GenBank/DDBJ whole genome shotgun (WGS) entry which is preliminary data.</text>
</comment>
<feature type="compositionally biased region" description="Acidic residues" evidence="1">
    <location>
        <begin position="549"/>
        <end position="568"/>
    </location>
</feature>
<feature type="compositionally biased region" description="Low complexity" evidence="1">
    <location>
        <begin position="526"/>
        <end position="536"/>
    </location>
</feature>
<feature type="compositionally biased region" description="Basic residues" evidence="1">
    <location>
        <begin position="394"/>
        <end position="405"/>
    </location>
</feature>
<feature type="region of interest" description="Disordered" evidence="1">
    <location>
        <begin position="382"/>
        <end position="415"/>
    </location>
</feature>
<gene>
    <name evidence="2" type="ORF">GSI_10481</name>
</gene>
<protein>
    <submittedName>
        <fullName evidence="2">Uncharacterized protein</fullName>
    </submittedName>
</protein>
<dbReference type="EMBL" id="AYKW01000034">
    <property type="protein sequence ID" value="PIL27334.1"/>
    <property type="molecule type" value="Genomic_DNA"/>
</dbReference>
<feature type="region of interest" description="Disordered" evidence="1">
    <location>
        <begin position="84"/>
        <end position="241"/>
    </location>
</feature>
<proteinExistence type="predicted"/>